<dbReference type="PANTHER" id="PTHR13630:SF1">
    <property type="entry name" value="GAMMA-SECRETASE-ACTIVATING PROTEIN"/>
    <property type="match status" value="1"/>
</dbReference>
<proteinExistence type="predicted"/>
<evidence type="ECO:0000313" key="2">
    <source>
        <dbReference type="Proteomes" id="UP001162156"/>
    </source>
</evidence>
<accession>A0AAV8X3B5</accession>
<evidence type="ECO:0008006" key="3">
    <source>
        <dbReference type="Google" id="ProtNLM"/>
    </source>
</evidence>
<dbReference type="AlphaFoldDB" id="A0AAV8X3B5"/>
<name>A0AAV8X3B5_9CUCU</name>
<dbReference type="InterPro" id="IPR026172">
    <property type="entry name" value="GSAP_fam"/>
</dbReference>
<keyword evidence="2" id="KW-1185">Reference proteome</keyword>
<dbReference type="GO" id="GO:1902004">
    <property type="term" value="P:positive regulation of amyloid-beta formation"/>
    <property type="evidence" value="ECO:0007669"/>
    <property type="project" value="TreeGrafter"/>
</dbReference>
<dbReference type="PANTHER" id="PTHR13630">
    <property type="entry name" value="GAMMA-SECRETASE-ACTIVATING PROTEIN"/>
    <property type="match status" value="1"/>
</dbReference>
<comment type="caution">
    <text evidence="1">The sequence shown here is derived from an EMBL/GenBank/DDBJ whole genome shotgun (WGS) entry which is preliminary data.</text>
</comment>
<organism evidence="1 2">
    <name type="scientific">Rhamnusium bicolor</name>
    <dbReference type="NCBI Taxonomy" id="1586634"/>
    <lineage>
        <taxon>Eukaryota</taxon>
        <taxon>Metazoa</taxon>
        <taxon>Ecdysozoa</taxon>
        <taxon>Arthropoda</taxon>
        <taxon>Hexapoda</taxon>
        <taxon>Insecta</taxon>
        <taxon>Pterygota</taxon>
        <taxon>Neoptera</taxon>
        <taxon>Endopterygota</taxon>
        <taxon>Coleoptera</taxon>
        <taxon>Polyphaga</taxon>
        <taxon>Cucujiformia</taxon>
        <taxon>Chrysomeloidea</taxon>
        <taxon>Cerambycidae</taxon>
        <taxon>Lepturinae</taxon>
        <taxon>Rhagiini</taxon>
        <taxon>Rhamnusium</taxon>
    </lineage>
</organism>
<dbReference type="EMBL" id="JANEYF010003862">
    <property type="protein sequence ID" value="KAJ8933460.1"/>
    <property type="molecule type" value="Genomic_DNA"/>
</dbReference>
<evidence type="ECO:0000313" key="1">
    <source>
        <dbReference type="EMBL" id="KAJ8933460.1"/>
    </source>
</evidence>
<dbReference type="Proteomes" id="UP001162156">
    <property type="component" value="Unassembled WGS sequence"/>
</dbReference>
<reference evidence="1" key="1">
    <citation type="journal article" date="2023" name="Insect Mol. Biol.">
        <title>Genome sequencing provides insights into the evolution of gene families encoding plant cell wall-degrading enzymes in longhorned beetles.</title>
        <authorList>
            <person name="Shin N.R."/>
            <person name="Okamura Y."/>
            <person name="Kirsch R."/>
            <person name="Pauchet Y."/>
        </authorList>
    </citation>
    <scope>NUCLEOTIDE SEQUENCE</scope>
    <source>
        <strain evidence="1">RBIC_L_NR</strain>
    </source>
</reference>
<dbReference type="GO" id="GO:0005802">
    <property type="term" value="C:trans-Golgi network"/>
    <property type="evidence" value="ECO:0007669"/>
    <property type="project" value="TreeGrafter"/>
</dbReference>
<gene>
    <name evidence="1" type="ORF">NQ314_014017</name>
</gene>
<protein>
    <recommendedName>
        <fullName evidence="3">UDENN domain-containing protein</fullName>
    </recommendedName>
</protein>
<sequence>MFIWAQWDPVQQTLYYIHNRKRNRCLVEGEEEIVEASGTKITPTLSGLQFNDELPHETVLNIPLNLPHLSSISGSCFIYEDDTVPLRIHDCSLDLIVLTDAKGFVCVCHHYLYQPVVDLNDEDTSPVHFAYSVTVLHHSCVIHCVIPEIPWNKAKKIRPLFTLNGDHLVIFIPEVCTHLLDIGLMHEPCCHITTKPIISNIETHLLCLAPIVSEELGYVVNLATLDLIDINISTSLLVETFKTETLLENKLSILHYLILHSEETDIASELISWQAERPFTLGFPQMLREYLIGTSYASVKRNLPSDANKLINLLPVTSLRIGSDIEVELDNNMICLSQDVLWNASMMLLSPNNGSHLIEVTFGLSYGIC</sequence>